<evidence type="ECO:0000259" key="7">
    <source>
        <dbReference type="Pfam" id="PF01212"/>
    </source>
</evidence>
<keyword evidence="9" id="KW-1185">Reference proteome</keyword>
<dbReference type="InterPro" id="IPR001597">
    <property type="entry name" value="ArAA_b-elim_lyase/Thr_aldolase"/>
</dbReference>
<dbReference type="Proteomes" id="UP001220324">
    <property type="component" value="Unassembled WGS sequence"/>
</dbReference>
<dbReference type="Gene3D" id="3.40.640.10">
    <property type="entry name" value="Type I PLP-dependent aspartate aminotransferase-like (Major domain)"/>
    <property type="match status" value="1"/>
</dbReference>
<feature type="modified residue" description="N6-(pyridoxal phosphate)lysine" evidence="5">
    <location>
        <position position="231"/>
    </location>
</feature>
<keyword evidence="4" id="KW-0456">Lyase</keyword>
<feature type="compositionally biased region" description="Polar residues" evidence="6">
    <location>
        <begin position="1"/>
        <end position="13"/>
    </location>
</feature>
<dbReference type="PANTHER" id="PTHR48097">
    <property type="entry name" value="L-THREONINE ALDOLASE-RELATED"/>
    <property type="match status" value="1"/>
</dbReference>
<sequence>MGSIETSPFQHGRSQSSEQISVSSSWCDAGPAAYDFRTDTITTPTLSMLKAIAQSTLMDDVYQEDSTTTDFEKFMANLTGKEDSLLAMSGTMGNQIALRSLLTHPPHAILCHHQSHILKFEAGGCSSMSQAHMQPCVPANGQYLTLEDVKRDTDTRSNVHIAPTRVISLENTLAGVITPLEEVRQISAFARANNIKMHLDGARIWEAVAAGAGSLIDYLECFDTAQMCFSKGLAAPIGSIIVGPKKTLEHCRWVRKSIGGGIRQAGIISSAARVAVEENFGKGPNGEGGRLRETHEKAKSIEKMWVGRGGATLRPVETNMVCLDLPYSGITVDEAIRVGREEGIKLFGGRIVVHCQIADEAMIRLERVFDRLLSSKEKRSEVILGVESVYR</sequence>
<dbReference type="GO" id="GO:0005829">
    <property type="term" value="C:cytosol"/>
    <property type="evidence" value="ECO:0007669"/>
    <property type="project" value="TreeGrafter"/>
</dbReference>
<feature type="domain" description="Aromatic amino acid beta-eliminating lyase/threonine aldolase" evidence="7">
    <location>
        <begin position="35"/>
        <end position="324"/>
    </location>
</feature>
<dbReference type="AlphaFoldDB" id="A0AAD6CXG8"/>
<evidence type="ECO:0000313" key="8">
    <source>
        <dbReference type="EMBL" id="KAJ5543787.1"/>
    </source>
</evidence>
<evidence type="ECO:0000256" key="4">
    <source>
        <dbReference type="ARBA" id="ARBA00023239"/>
    </source>
</evidence>
<dbReference type="PANTHER" id="PTHR48097:SF9">
    <property type="entry name" value="L-THREONINE ALDOLASE"/>
    <property type="match status" value="1"/>
</dbReference>
<dbReference type="Pfam" id="PF01212">
    <property type="entry name" value="Beta_elim_lyase"/>
    <property type="match status" value="1"/>
</dbReference>
<name>A0AAD6CXG8_9EURO</name>
<dbReference type="EMBL" id="JAQIZZ010000004">
    <property type="protein sequence ID" value="KAJ5543787.1"/>
    <property type="molecule type" value="Genomic_DNA"/>
</dbReference>
<proteinExistence type="inferred from homology"/>
<dbReference type="Gene3D" id="3.90.1150.10">
    <property type="entry name" value="Aspartate Aminotransferase, domain 1"/>
    <property type="match status" value="1"/>
</dbReference>
<protein>
    <recommendedName>
        <fullName evidence="7">Aromatic amino acid beta-eliminating lyase/threonine aldolase domain-containing protein</fullName>
    </recommendedName>
</protein>
<comment type="cofactor">
    <cofactor evidence="1">
        <name>pyridoxal 5'-phosphate</name>
        <dbReference type="ChEBI" id="CHEBI:597326"/>
    </cofactor>
</comment>
<evidence type="ECO:0000313" key="9">
    <source>
        <dbReference type="Proteomes" id="UP001220324"/>
    </source>
</evidence>
<comment type="caution">
    <text evidence="8">The sequence shown here is derived from an EMBL/GenBank/DDBJ whole genome shotgun (WGS) entry which is preliminary data.</text>
</comment>
<dbReference type="PIRSF" id="PIRSF017617">
    <property type="entry name" value="Thr_aldolase"/>
    <property type="match status" value="1"/>
</dbReference>
<dbReference type="InterPro" id="IPR023603">
    <property type="entry name" value="Low_specificity_L-TA-like"/>
</dbReference>
<dbReference type="FunFam" id="3.40.640.10:FF:000030">
    <property type="entry name" value="Low-specificity L-threonine aldolase"/>
    <property type="match status" value="1"/>
</dbReference>
<dbReference type="InterPro" id="IPR015421">
    <property type="entry name" value="PyrdxlP-dep_Trfase_major"/>
</dbReference>
<evidence type="ECO:0000256" key="1">
    <source>
        <dbReference type="ARBA" id="ARBA00001933"/>
    </source>
</evidence>
<evidence type="ECO:0000256" key="3">
    <source>
        <dbReference type="ARBA" id="ARBA00022898"/>
    </source>
</evidence>
<evidence type="ECO:0000256" key="6">
    <source>
        <dbReference type="SAM" id="MobiDB-lite"/>
    </source>
</evidence>
<comment type="similarity">
    <text evidence="2">Belongs to the threonine aldolase family.</text>
</comment>
<feature type="region of interest" description="Disordered" evidence="6">
    <location>
        <begin position="1"/>
        <end position="21"/>
    </location>
</feature>
<keyword evidence="3" id="KW-0663">Pyridoxal phosphate</keyword>
<evidence type="ECO:0000256" key="5">
    <source>
        <dbReference type="PIRSR" id="PIRSR017617-1"/>
    </source>
</evidence>
<gene>
    <name evidence="8" type="ORF">N7494_005066</name>
</gene>
<reference evidence="8 9" key="1">
    <citation type="journal article" date="2023" name="IMA Fungus">
        <title>Comparative genomic study of the Penicillium genus elucidates a diverse pangenome and 15 lateral gene transfer events.</title>
        <authorList>
            <person name="Petersen C."/>
            <person name="Sorensen T."/>
            <person name="Nielsen M.R."/>
            <person name="Sondergaard T.E."/>
            <person name="Sorensen J.L."/>
            <person name="Fitzpatrick D.A."/>
            <person name="Frisvad J.C."/>
            <person name="Nielsen K.L."/>
        </authorList>
    </citation>
    <scope>NUCLEOTIDE SEQUENCE [LARGE SCALE GENOMIC DNA]</scope>
    <source>
        <strain evidence="8 9">IBT 35679</strain>
    </source>
</reference>
<dbReference type="GO" id="GO:0008732">
    <property type="term" value="F:L-allo-threonine aldolase activity"/>
    <property type="evidence" value="ECO:0007669"/>
    <property type="project" value="TreeGrafter"/>
</dbReference>
<dbReference type="InterPro" id="IPR015424">
    <property type="entry name" value="PyrdxlP-dep_Trfase"/>
</dbReference>
<dbReference type="GO" id="GO:0006567">
    <property type="term" value="P:L-threonine catabolic process"/>
    <property type="evidence" value="ECO:0007669"/>
    <property type="project" value="TreeGrafter"/>
</dbReference>
<dbReference type="InterPro" id="IPR015422">
    <property type="entry name" value="PyrdxlP-dep_Trfase_small"/>
</dbReference>
<evidence type="ECO:0000256" key="2">
    <source>
        <dbReference type="ARBA" id="ARBA00006966"/>
    </source>
</evidence>
<accession>A0AAD6CXG8</accession>
<organism evidence="8 9">
    <name type="scientific">Penicillium frequentans</name>
    <dbReference type="NCBI Taxonomy" id="3151616"/>
    <lineage>
        <taxon>Eukaryota</taxon>
        <taxon>Fungi</taxon>
        <taxon>Dikarya</taxon>
        <taxon>Ascomycota</taxon>
        <taxon>Pezizomycotina</taxon>
        <taxon>Eurotiomycetes</taxon>
        <taxon>Eurotiomycetidae</taxon>
        <taxon>Eurotiales</taxon>
        <taxon>Aspergillaceae</taxon>
        <taxon>Penicillium</taxon>
    </lineage>
</organism>
<dbReference type="SUPFAM" id="SSF53383">
    <property type="entry name" value="PLP-dependent transferases"/>
    <property type="match status" value="1"/>
</dbReference>
<dbReference type="GO" id="GO:0006545">
    <property type="term" value="P:glycine biosynthetic process"/>
    <property type="evidence" value="ECO:0007669"/>
    <property type="project" value="TreeGrafter"/>
</dbReference>